<dbReference type="EMBL" id="JASCZI010030462">
    <property type="protein sequence ID" value="MED6122817.1"/>
    <property type="molecule type" value="Genomic_DNA"/>
</dbReference>
<comment type="caution">
    <text evidence="1">The sequence shown here is derived from an EMBL/GenBank/DDBJ whole genome shotgun (WGS) entry which is preliminary data.</text>
</comment>
<dbReference type="Proteomes" id="UP001341840">
    <property type="component" value="Unassembled WGS sequence"/>
</dbReference>
<accession>A0ABU6RFK5</accession>
<gene>
    <name evidence="1" type="ORF">PIB30_043497</name>
</gene>
<proteinExistence type="predicted"/>
<sequence length="151" mass="17296">MPLQDFLVHQQRASRNYVHKPREKFVGSSDDIGGEGDNYDLDGGVELRVEYMFCSRDAVHIGVKNYGIRRAADYKDCKLGHVWARKSSKLFITRANMQFLLVHQPFKVEGICRLDFYRRETVQGLRDGVSPSHTRICDQSGWGRGCALICK</sequence>
<name>A0ABU6RFK5_9FABA</name>
<evidence type="ECO:0000313" key="1">
    <source>
        <dbReference type="EMBL" id="MED6122817.1"/>
    </source>
</evidence>
<evidence type="ECO:0000313" key="2">
    <source>
        <dbReference type="Proteomes" id="UP001341840"/>
    </source>
</evidence>
<protein>
    <submittedName>
        <fullName evidence="1">Uncharacterized protein</fullName>
    </submittedName>
</protein>
<keyword evidence="2" id="KW-1185">Reference proteome</keyword>
<organism evidence="1 2">
    <name type="scientific">Stylosanthes scabra</name>
    <dbReference type="NCBI Taxonomy" id="79078"/>
    <lineage>
        <taxon>Eukaryota</taxon>
        <taxon>Viridiplantae</taxon>
        <taxon>Streptophyta</taxon>
        <taxon>Embryophyta</taxon>
        <taxon>Tracheophyta</taxon>
        <taxon>Spermatophyta</taxon>
        <taxon>Magnoliopsida</taxon>
        <taxon>eudicotyledons</taxon>
        <taxon>Gunneridae</taxon>
        <taxon>Pentapetalae</taxon>
        <taxon>rosids</taxon>
        <taxon>fabids</taxon>
        <taxon>Fabales</taxon>
        <taxon>Fabaceae</taxon>
        <taxon>Papilionoideae</taxon>
        <taxon>50 kb inversion clade</taxon>
        <taxon>dalbergioids sensu lato</taxon>
        <taxon>Dalbergieae</taxon>
        <taxon>Pterocarpus clade</taxon>
        <taxon>Stylosanthes</taxon>
    </lineage>
</organism>
<reference evidence="1 2" key="1">
    <citation type="journal article" date="2023" name="Plants (Basel)">
        <title>Bridging the Gap: Combining Genomics and Transcriptomics Approaches to Understand Stylosanthes scabra, an Orphan Legume from the Brazilian Caatinga.</title>
        <authorList>
            <person name="Ferreira-Neto J.R.C."/>
            <person name="da Silva M.D."/>
            <person name="Binneck E."/>
            <person name="de Melo N.F."/>
            <person name="da Silva R.H."/>
            <person name="de Melo A.L.T.M."/>
            <person name="Pandolfi V."/>
            <person name="Bustamante F.O."/>
            <person name="Brasileiro-Vidal A.C."/>
            <person name="Benko-Iseppon A.M."/>
        </authorList>
    </citation>
    <scope>NUCLEOTIDE SEQUENCE [LARGE SCALE GENOMIC DNA]</scope>
    <source>
        <tissue evidence="1">Leaves</tissue>
    </source>
</reference>